<dbReference type="AlphaFoldDB" id="A0A0N4YPW6"/>
<keyword evidence="4" id="KW-1185">Reference proteome</keyword>
<keyword evidence="1" id="KW-0732">Signal</keyword>
<dbReference type="PANTHER" id="PTHR24020:SF84">
    <property type="entry name" value="VWFA DOMAIN-CONTAINING PROTEIN"/>
    <property type="match status" value="1"/>
</dbReference>
<dbReference type="InterPro" id="IPR002035">
    <property type="entry name" value="VWF_A"/>
</dbReference>
<feature type="signal peptide" evidence="1">
    <location>
        <begin position="1"/>
        <end position="21"/>
    </location>
</feature>
<dbReference type="PROSITE" id="PS50234">
    <property type="entry name" value="VWFA"/>
    <property type="match status" value="1"/>
</dbReference>
<name>A0A0N4YPW6_NIPBR</name>
<reference evidence="3 4" key="2">
    <citation type="submission" date="2018-11" db="EMBL/GenBank/DDBJ databases">
        <authorList>
            <consortium name="Pathogen Informatics"/>
        </authorList>
    </citation>
    <scope>NUCLEOTIDE SEQUENCE [LARGE SCALE GENOMIC DNA]</scope>
</reference>
<evidence type="ECO:0000313" key="5">
    <source>
        <dbReference type="WBParaSite" id="NBR_0001928701-mRNA-1"/>
    </source>
</evidence>
<evidence type="ECO:0000256" key="1">
    <source>
        <dbReference type="SAM" id="SignalP"/>
    </source>
</evidence>
<sequence length="170" mass="19352">MIVSFIRYSLVYLLLFVTAVASSQVEEEQNELVKVCRPILLRLNVLFLLDGSGSVSGRTFGLQMKMLNKIANMMQIGKNESRIAVMQYAGYTRLEFGFEDHQDINALMESLRNIRHMSGTTKTGKAMLRALDVFGKAKRNDEHGVSQESMAPRSPVDRILCWSKFQRQRS</sequence>
<dbReference type="Pfam" id="PF00092">
    <property type="entry name" value="VWA"/>
    <property type="match status" value="1"/>
</dbReference>
<dbReference type="SUPFAM" id="SSF53300">
    <property type="entry name" value="vWA-like"/>
    <property type="match status" value="1"/>
</dbReference>
<dbReference type="Gene3D" id="3.40.50.410">
    <property type="entry name" value="von Willebrand factor, type A domain"/>
    <property type="match status" value="1"/>
</dbReference>
<dbReference type="EMBL" id="UYSL01024051">
    <property type="protein sequence ID" value="VDL83017.1"/>
    <property type="molecule type" value="Genomic_DNA"/>
</dbReference>
<dbReference type="PANTHER" id="PTHR24020">
    <property type="entry name" value="COLLAGEN ALPHA"/>
    <property type="match status" value="1"/>
</dbReference>
<evidence type="ECO:0000313" key="4">
    <source>
        <dbReference type="Proteomes" id="UP000271162"/>
    </source>
</evidence>
<reference evidence="5" key="1">
    <citation type="submission" date="2017-02" db="UniProtKB">
        <authorList>
            <consortium name="WormBaseParasite"/>
        </authorList>
    </citation>
    <scope>IDENTIFICATION</scope>
</reference>
<feature type="chain" id="PRO_5043125906" evidence="1">
    <location>
        <begin position="22"/>
        <end position="170"/>
    </location>
</feature>
<accession>A0A0N4YPW6</accession>
<dbReference type="STRING" id="27835.A0A0N4YPW6"/>
<gene>
    <name evidence="3" type="ORF">NBR_LOCUS19288</name>
</gene>
<proteinExistence type="predicted"/>
<evidence type="ECO:0000313" key="3">
    <source>
        <dbReference type="EMBL" id="VDL83017.1"/>
    </source>
</evidence>
<protein>
    <submittedName>
        <fullName evidence="5">VWFA domain-containing protein</fullName>
    </submittedName>
</protein>
<dbReference type="CDD" id="cd01450">
    <property type="entry name" value="vWFA_subfamily_ECM"/>
    <property type="match status" value="1"/>
</dbReference>
<feature type="domain" description="VWFA" evidence="2">
    <location>
        <begin position="44"/>
        <end position="160"/>
    </location>
</feature>
<evidence type="ECO:0000259" key="2">
    <source>
        <dbReference type="PROSITE" id="PS50234"/>
    </source>
</evidence>
<dbReference type="Proteomes" id="UP000271162">
    <property type="component" value="Unassembled WGS sequence"/>
</dbReference>
<organism evidence="5">
    <name type="scientific">Nippostrongylus brasiliensis</name>
    <name type="common">Rat hookworm</name>
    <dbReference type="NCBI Taxonomy" id="27835"/>
    <lineage>
        <taxon>Eukaryota</taxon>
        <taxon>Metazoa</taxon>
        <taxon>Ecdysozoa</taxon>
        <taxon>Nematoda</taxon>
        <taxon>Chromadorea</taxon>
        <taxon>Rhabditida</taxon>
        <taxon>Rhabditina</taxon>
        <taxon>Rhabditomorpha</taxon>
        <taxon>Strongyloidea</taxon>
        <taxon>Heligmosomidae</taxon>
        <taxon>Nippostrongylus</taxon>
    </lineage>
</organism>
<dbReference type="PRINTS" id="PR00453">
    <property type="entry name" value="VWFADOMAIN"/>
</dbReference>
<dbReference type="InterPro" id="IPR050525">
    <property type="entry name" value="ECM_Assembly_Org"/>
</dbReference>
<dbReference type="InterPro" id="IPR036465">
    <property type="entry name" value="vWFA_dom_sf"/>
</dbReference>
<dbReference type="WBParaSite" id="NBR_0001928701-mRNA-1">
    <property type="protein sequence ID" value="NBR_0001928701-mRNA-1"/>
    <property type="gene ID" value="NBR_0001928701"/>
</dbReference>